<evidence type="ECO:0000256" key="2">
    <source>
        <dbReference type="SAM" id="Phobius"/>
    </source>
</evidence>
<evidence type="ECO:0000313" key="3">
    <source>
        <dbReference type="EMBL" id="ORE06468.1"/>
    </source>
</evidence>
<feature type="transmembrane region" description="Helical" evidence="2">
    <location>
        <begin position="20"/>
        <end position="40"/>
    </location>
</feature>
<accession>A0A1X0R3H2</accession>
<gene>
    <name evidence="3" type="ORF">BCV72DRAFT_207364</name>
</gene>
<feature type="region of interest" description="Disordered" evidence="1">
    <location>
        <begin position="48"/>
        <end position="85"/>
    </location>
</feature>
<feature type="non-terminal residue" evidence="3">
    <location>
        <position position="1"/>
    </location>
</feature>
<reference evidence="3" key="1">
    <citation type="journal article" date="2016" name="Proc. Natl. Acad. Sci. U.S.A.">
        <title>Lipid metabolic changes in an early divergent fungus govern the establishment of a mutualistic symbiosis with endobacteria.</title>
        <authorList>
            <person name="Lastovetsky O.A."/>
            <person name="Gaspar M.L."/>
            <person name="Mondo S.J."/>
            <person name="LaButti K.M."/>
            <person name="Sandor L."/>
            <person name="Grigoriev I.V."/>
            <person name="Henry S.A."/>
            <person name="Pawlowska T.E."/>
        </authorList>
    </citation>
    <scope>NUCLEOTIDE SEQUENCE [LARGE SCALE GENOMIC DNA]</scope>
    <source>
        <strain evidence="3">ATCC 52814</strain>
    </source>
</reference>
<evidence type="ECO:0000256" key="1">
    <source>
        <dbReference type="SAM" id="MobiDB-lite"/>
    </source>
</evidence>
<keyword evidence="2" id="KW-0472">Membrane</keyword>
<dbReference type="EMBL" id="KV921922">
    <property type="protein sequence ID" value="ORE06468.1"/>
    <property type="molecule type" value="Genomic_DNA"/>
</dbReference>
<dbReference type="VEuPathDB" id="FungiDB:BCV72DRAFT_207364"/>
<organism evidence="3">
    <name type="scientific">Rhizopus microsporus var. microsporus</name>
    <dbReference type="NCBI Taxonomy" id="86635"/>
    <lineage>
        <taxon>Eukaryota</taxon>
        <taxon>Fungi</taxon>
        <taxon>Fungi incertae sedis</taxon>
        <taxon>Mucoromycota</taxon>
        <taxon>Mucoromycotina</taxon>
        <taxon>Mucoromycetes</taxon>
        <taxon>Mucorales</taxon>
        <taxon>Mucorineae</taxon>
        <taxon>Rhizopodaceae</taxon>
        <taxon>Rhizopus</taxon>
    </lineage>
</organism>
<dbReference type="AlphaFoldDB" id="A0A1X0R3H2"/>
<sequence>VHIRRNFGRSKQGRSSKTPLSSCIGIMMTIIGTICGKGVIDLTLRKSKAAQKEAAGSKKRKREDGEEENVDVNARVGTRNGHSLE</sequence>
<name>A0A1X0R3H2_RHIZD</name>
<proteinExistence type="predicted"/>
<protein>
    <submittedName>
        <fullName evidence="3">Uncharacterized protein</fullName>
    </submittedName>
</protein>
<dbReference type="Proteomes" id="UP000242414">
    <property type="component" value="Unassembled WGS sequence"/>
</dbReference>
<keyword evidence="2" id="KW-0812">Transmembrane</keyword>
<keyword evidence="2" id="KW-1133">Transmembrane helix</keyword>